<feature type="region of interest" description="Disordered" evidence="1">
    <location>
        <begin position="48"/>
        <end position="78"/>
    </location>
</feature>
<feature type="region of interest" description="Disordered" evidence="1">
    <location>
        <begin position="113"/>
        <end position="200"/>
    </location>
</feature>
<feature type="compositionally biased region" description="Low complexity" evidence="1">
    <location>
        <begin position="119"/>
        <end position="128"/>
    </location>
</feature>
<dbReference type="Proteomes" id="UP001295423">
    <property type="component" value="Unassembled WGS sequence"/>
</dbReference>
<sequence length="401" mass="45223">MHITRSAVDPGLELSSLDPLAVVGSNDYGQNVIGEGDICKMSRSIPYSQQQENNKSKGYHQHQQYQQYQHHHQQHTGTFQADRQYNHSHQYHHLNGYYGNQSYHYRVPPYSERQHRHFASTTTSATSSWAPDGGKRKSEEPPYVTPPNTRQKVDSEDSSGADEQTTTSTVPSARNLPSSYPAASHRSYHQKESRSIGYPRYDSARAQFSYGRTNQNSWQRSSLQGHEYQNENIPPTRTSSTTASSPEQRGEDLTCKGCLVGKDSIHLKFFHSILTESLYSGLSKSRDIMAQQIPGCAFIHDGLCFGFEKNKGDKWLVVRGTGCLGMAAVENKCQICHGQQSHVDGRMQELMATHAEPPEQVCQTASIDRIKMVPTLAEMKMRQMKCEIEDYKENSITVVNV</sequence>
<dbReference type="AlphaFoldDB" id="A0AAD2JN67"/>
<feature type="compositionally biased region" description="Low complexity" evidence="1">
    <location>
        <begin position="234"/>
        <end position="246"/>
    </location>
</feature>
<accession>A0AAD2JN67</accession>
<evidence type="ECO:0000313" key="3">
    <source>
        <dbReference type="Proteomes" id="UP001295423"/>
    </source>
</evidence>
<feature type="region of interest" description="Disordered" evidence="1">
    <location>
        <begin position="228"/>
        <end position="250"/>
    </location>
</feature>
<evidence type="ECO:0000256" key="1">
    <source>
        <dbReference type="SAM" id="MobiDB-lite"/>
    </source>
</evidence>
<evidence type="ECO:0000313" key="2">
    <source>
        <dbReference type="EMBL" id="CAJ1966355.1"/>
    </source>
</evidence>
<reference evidence="2" key="1">
    <citation type="submission" date="2023-08" db="EMBL/GenBank/DDBJ databases">
        <authorList>
            <person name="Audoor S."/>
            <person name="Bilcke G."/>
        </authorList>
    </citation>
    <scope>NUCLEOTIDE SEQUENCE</scope>
</reference>
<organism evidence="2 3">
    <name type="scientific">Cylindrotheca closterium</name>
    <dbReference type="NCBI Taxonomy" id="2856"/>
    <lineage>
        <taxon>Eukaryota</taxon>
        <taxon>Sar</taxon>
        <taxon>Stramenopiles</taxon>
        <taxon>Ochrophyta</taxon>
        <taxon>Bacillariophyta</taxon>
        <taxon>Bacillariophyceae</taxon>
        <taxon>Bacillariophycidae</taxon>
        <taxon>Bacillariales</taxon>
        <taxon>Bacillariaceae</taxon>
        <taxon>Cylindrotheca</taxon>
    </lineage>
</organism>
<dbReference type="EMBL" id="CAKOGP040002280">
    <property type="protein sequence ID" value="CAJ1966355.1"/>
    <property type="molecule type" value="Genomic_DNA"/>
</dbReference>
<keyword evidence="3" id="KW-1185">Reference proteome</keyword>
<name>A0AAD2JN67_9STRA</name>
<gene>
    <name evidence="2" type="ORF">CYCCA115_LOCUS21939</name>
</gene>
<proteinExistence type="predicted"/>
<protein>
    <submittedName>
        <fullName evidence="2">Uncharacterized protein</fullName>
    </submittedName>
</protein>
<feature type="compositionally biased region" description="Polar residues" evidence="1">
    <location>
        <begin position="161"/>
        <end position="178"/>
    </location>
</feature>
<comment type="caution">
    <text evidence="2">The sequence shown here is derived from an EMBL/GenBank/DDBJ whole genome shotgun (WGS) entry which is preliminary data.</text>
</comment>